<organism evidence="14 15">
    <name type="scientific">Pseudomonas viridiflava</name>
    <name type="common">Phytomonas viridiflava</name>
    <dbReference type="NCBI Taxonomy" id="33069"/>
    <lineage>
        <taxon>Bacteria</taxon>
        <taxon>Pseudomonadati</taxon>
        <taxon>Pseudomonadota</taxon>
        <taxon>Gammaproteobacteria</taxon>
        <taxon>Pseudomonadales</taxon>
        <taxon>Pseudomonadaceae</taxon>
        <taxon>Pseudomonas</taxon>
    </lineage>
</organism>
<comment type="function">
    <text evidence="12">Translocates 4-amino-4-deoxy-L-arabinose-phosphoundecaprenol (alpha-L-Ara4N-phosphoundecaprenol) from the cytoplasmic to the periplasmic side of the inner membrane.</text>
</comment>
<dbReference type="GO" id="GO:0009103">
    <property type="term" value="P:lipopolysaccharide biosynthetic process"/>
    <property type="evidence" value="ECO:0007669"/>
    <property type="project" value="UniProtKB-UniRule"/>
</dbReference>
<comment type="caution">
    <text evidence="14">The sequence shown here is derived from an EMBL/GenBank/DDBJ whole genome shotgun (WGS) entry which is preliminary data.</text>
</comment>
<dbReference type="RefSeq" id="WP_122208021.1">
    <property type="nucleotide sequence ID" value="NZ_RBTP01000028.1"/>
</dbReference>
<dbReference type="InterPro" id="IPR000620">
    <property type="entry name" value="EamA_dom"/>
</dbReference>
<dbReference type="GO" id="GO:1901505">
    <property type="term" value="F:carbohydrate derivative transmembrane transporter activity"/>
    <property type="evidence" value="ECO:0007669"/>
    <property type="project" value="InterPro"/>
</dbReference>
<dbReference type="GO" id="GO:0009245">
    <property type="term" value="P:lipid A biosynthetic process"/>
    <property type="evidence" value="ECO:0007669"/>
    <property type="project" value="UniProtKB-UniRule"/>
</dbReference>
<dbReference type="PANTHER" id="PTHR30561">
    <property type="entry name" value="SMR FAMILY PROTON-DEPENDENT DRUG EFFLUX TRANSPORTER SUGE"/>
    <property type="match status" value="1"/>
</dbReference>
<keyword evidence="9 12" id="KW-1133">Transmembrane helix</keyword>
<protein>
    <recommendedName>
        <fullName evidence="12">Probable 4-amino-4-deoxy-L-arabinose-phosphoundecaprenol flippase subunit ArnE</fullName>
        <shortName evidence="12">L-Ara4N-phosphoundecaprenol flippase subunit ArnE</shortName>
    </recommendedName>
    <alternativeName>
        <fullName evidence="12">Undecaprenyl phosphate-aminoarabinose flippase subunit ArnE</fullName>
    </alternativeName>
</protein>
<dbReference type="FunFam" id="1.10.3730.20:FF:000002">
    <property type="entry name" value="Probable 4-amino-4-deoxy-L-arabinose-phosphoundecaprenol flippase subunit ArnE"/>
    <property type="match status" value="1"/>
</dbReference>
<evidence type="ECO:0000256" key="4">
    <source>
        <dbReference type="ARBA" id="ARBA00022516"/>
    </source>
</evidence>
<feature type="domain" description="EamA" evidence="13">
    <location>
        <begin position="25"/>
        <end position="110"/>
    </location>
</feature>
<comment type="similarity">
    <text evidence="12">Belongs to the ArnE family.</text>
</comment>
<dbReference type="Proteomes" id="UP000273854">
    <property type="component" value="Unassembled WGS sequence"/>
</dbReference>
<dbReference type="Pfam" id="PF00892">
    <property type="entry name" value="EamA"/>
    <property type="match status" value="1"/>
</dbReference>
<keyword evidence="5 12" id="KW-0997">Cell inner membrane</keyword>
<keyword evidence="3 12" id="KW-1003">Cell membrane</keyword>
<gene>
    <name evidence="12" type="primary">arnE</name>
    <name evidence="14" type="ORF">ALP40_00107</name>
</gene>
<dbReference type="HAMAP" id="MF_01869">
    <property type="entry name" value="Flippase_ArnE"/>
    <property type="match status" value="1"/>
</dbReference>
<evidence type="ECO:0000256" key="9">
    <source>
        <dbReference type="ARBA" id="ARBA00022989"/>
    </source>
</evidence>
<sequence length="114" mass="12609">MTGCLLLAACLLTCLGQIAQKLAVEEWRGHFPGLRVAARSAWLWLAVSCLGLGLLVWLMVLQRLEVGVAYPMLGLNFVLITLTGRYLFNEPVDRRHWLGIILILAGVILLGRQA</sequence>
<evidence type="ECO:0000256" key="2">
    <source>
        <dbReference type="ARBA" id="ARBA00022448"/>
    </source>
</evidence>
<keyword evidence="2 12" id="KW-0813">Transport</keyword>
<keyword evidence="10 12" id="KW-0443">Lipid metabolism</keyword>
<evidence type="ECO:0000256" key="12">
    <source>
        <dbReference type="HAMAP-Rule" id="MF_01869"/>
    </source>
</evidence>
<keyword evidence="11 12" id="KW-0472">Membrane</keyword>
<dbReference type="AlphaFoldDB" id="A0A3M5PCI1"/>
<dbReference type="InterPro" id="IPR022883">
    <property type="entry name" value="Flippase_ArnE"/>
</dbReference>
<evidence type="ECO:0000256" key="5">
    <source>
        <dbReference type="ARBA" id="ARBA00022519"/>
    </source>
</evidence>
<evidence type="ECO:0000256" key="10">
    <source>
        <dbReference type="ARBA" id="ARBA00023098"/>
    </source>
</evidence>
<accession>A0A3M5PCI1</accession>
<reference evidence="14 15" key="1">
    <citation type="submission" date="2018-08" db="EMBL/GenBank/DDBJ databases">
        <title>Recombination of ecologically and evolutionarily significant loci maintains genetic cohesion in the Pseudomonas syringae species complex.</title>
        <authorList>
            <person name="Dillon M."/>
            <person name="Thakur S."/>
            <person name="Almeida R.N.D."/>
            <person name="Weir B.S."/>
            <person name="Guttman D.S."/>
        </authorList>
    </citation>
    <scope>NUCLEOTIDE SEQUENCE [LARGE SCALE GENOMIC DNA]</scope>
    <source>
        <strain evidence="14 15">ICMP 19473</strain>
    </source>
</reference>
<dbReference type="InterPro" id="IPR037185">
    <property type="entry name" value="EmrE-like"/>
</dbReference>
<keyword evidence="8 12" id="KW-0448">Lipopolysaccharide biosynthesis</keyword>
<name>A0A3M5PCI1_PSEVI</name>
<evidence type="ECO:0000256" key="11">
    <source>
        <dbReference type="ARBA" id="ARBA00023136"/>
    </source>
</evidence>
<evidence type="ECO:0000256" key="6">
    <source>
        <dbReference type="ARBA" id="ARBA00022556"/>
    </source>
</evidence>
<feature type="transmembrane region" description="Helical" evidence="12">
    <location>
        <begin position="42"/>
        <end position="61"/>
    </location>
</feature>
<feature type="transmembrane region" description="Helical" evidence="12">
    <location>
        <begin position="94"/>
        <end position="111"/>
    </location>
</feature>
<evidence type="ECO:0000256" key="3">
    <source>
        <dbReference type="ARBA" id="ARBA00022475"/>
    </source>
</evidence>
<evidence type="ECO:0000256" key="1">
    <source>
        <dbReference type="ARBA" id="ARBA00004651"/>
    </source>
</evidence>
<comment type="pathway">
    <text evidence="12">Bacterial outer membrane biogenesis; lipopolysaccharide biosynthesis.</text>
</comment>
<keyword evidence="6 12" id="KW-0441">Lipid A biosynthesis</keyword>
<dbReference type="Gene3D" id="1.10.3730.20">
    <property type="match status" value="1"/>
</dbReference>
<comment type="subunit">
    <text evidence="12">Heterodimer of ArnE and ArnF.</text>
</comment>
<dbReference type="SUPFAM" id="SSF103481">
    <property type="entry name" value="Multidrug resistance efflux transporter EmrE"/>
    <property type="match status" value="1"/>
</dbReference>
<dbReference type="PANTHER" id="PTHR30561:SF23">
    <property type="entry name" value="4-AMINO-4-DEOXY-L-ARABINOSE-PHOSPHOUNDECAPRENOL FLIPPASE SUBUNIT ARNE-RELATED"/>
    <property type="match status" value="1"/>
</dbReference>
<evidence type="ECO:0000256" key="8">
    <source>
        <dbReference type="ARBA" id="ARBA00022985"/>
    </source>
</evidence>
<feature type="transmembrane region" description="Helical" evidence="12">
    <location>
        <begin position="68"/>
        <end position="88"/>
    </location>
</feature>
<dbReference type="InterPro" id="IPR000390">
    <property type="entry name" value="Small_drug/metabolite_transptr"/>
</dbReference>
<evidence type="ECO:0000256" key="7">
    <source>
        <dbReference type="ARBA" id="ARBA00022692"/>
    </source>
</evidence>
<dbReference type="GO" id="GO:0005886">
    <property type="term" value="C:plasma membrane"/>
    <property type="evidence" value="ECO:0007669"/>
    <property type="project" value="UniProtKB-SubCell"/>
</dbReference>
<keyword evidence="4 12" id="KW-0444">Lipid biosynthesis</keyword>
<keyword evidence="7 12" id="KW-0812">Transmembrane</keyword>
<evidence type="ECO:0000259" key="13">
    <source>
        <dbReference type="Pfam" id="PF00892"/>
    </source>
</evidence>
<dbReference type="NCBIfam" id="NF011625">
    <property type="entry name" value="PRK15051.1"/>
    <property type="match status" value="1"/>
</dbReference>
<dbReference type="EMBL" id="RBTP01000028">
    <property type="protein sequence ID" value="RMT82370.1"/>
    <property type="molecule type" value="Genomic_DNA"/>
</dbReference>
<evidence type="ECO:0000313" key="14">
    <source>
        <dbReference type="EMBL" id="RMT82370.1"/>
    </source>
</evidence>
<proteinExistence type="inferred from homology"/>
<dbReference type="UniPathway" id="UPA00030"/>
<evidence type="ECO:0000313" key="15">
    <source>
        <dbReference type="Proteomes" id="UP000273854"/>
    </source>
</evidence>
<comment type="subcellular location">
    <subcellularLocation>
        <location evidence="12">Cell inner membrane</location>
        <topology evidence="12">Multi-pass membrane protein</topology>
    </subcellularLocation>
    <subcellularLocation>
        <location evidence="1">Cell membrane</location>
        <topology evidence="1">Multi-pass membrane protein</topology>
    </subcellularLocation>
</comment>